<comment type="caution">
    <text evidence="7">The sequence shown here is derived from an EMBL/GenBank/DDBJ whole genome shotgun (WGS) entry which is preliminary data.</text>
</comment>
<dbReference type="GO" id="GO:0016020">
    <property type="term" value="C:membrane"/>
    <property type="evidence" value="ECO:0007669"/>
    <property type="project" value="UniProtKB-SubCell"/>
</dbReference>
<keyword evidence="4 6" id="KW-1133">Transmembrane helix</keyword>
<dbReference type="EMBL" id="JAPQKO010000002">
    <property type="protein sequence ID" value="KAJ5179092.1"/>
    <property type="molecule type" value="Genomic_DNA"/>
</dbReference>
<reference evidence="7" key="1">
    <citation type="submission" date="2022-11" db="EMBL/GenBank/DDBJ databases">
        <authorList>
            <person name="Petersen C."/>
        </authorList>
    </citation>
    <scope>NUCLEOTIDE SEQUENCE</scope>
    <source>
        <strain evidence="7">IBT 21917</strain>
    </source>
</reference>
<feature type="transmembrane region" description="Helical" evidence="6">
    <location>
        <begin position="64"/>
        <end position="87"/>
    </location>
</feature>
<evidence type="ECO:0000256" key="4">
    <source>
        <dbReference type="ARBA" id="ARBA00022989"/>
    </source>
</evidence>
<evidence type="ECO:0000256" key="6">
    <source>
        <dbReference type="SAM" id="Phobius"/>
    </source>
</evidence>
<keyword evidence="3 6" id="KW-0812">Transmembrane</keyword>
<feature type="transmembrane region" description="Helical" evidence="6">
    <location>
        <begin position="266"/>
        <end position="286"/>
    </location>
</feature>
<comment type="subcellular location">
    <subcellularLocation>
        <location evidence="1">Membrane</location>
        <topology evidence="1">Multi-pass membrane protein</topology>
    </subcellularLocation>
</comment>
<evidence type="ECO:0000313" key="7">
    <source>
        <dbReference type="EMBL" id="KAJ5179092.1"/>
    </source>
</evidence>
<gene>
    <name evidence="7" type="ORF">N7492_002302</name>
</gene>
<dbReference type="OrthoDB" id="5086884at2759"/>
<feature type="transmembrane region" description="Helical" evidence="6">
    <location>
        <begin position="236"/>
        <end position="254"/>
    </location>
</feature>
<evidence type="ECO:0000256" key="1">
    <source>
        <dbReference type="ARBA" id="ARBA00004141"/>
    </source>
</evidence>
<sequence length="353" mass="37888">MPSVWPTPASPLQRHHWSSVLLTHSLVPMLFAGRLVQAVANTGVGVLGLANLTQKTSPDELGKLYGIITISTAIGTSGGPLIAGALFKWVGYWTAWSCAFVASFVAIILQGLMVEPTHPDDVADGPVKPDAECDEESPLLPDPEMQSLFAEKNGVQFYTCLFSNRRYIGGIISTLCYSIVIASFDTTLPLHIRETFHWGSLPAGLLFAALQGPNAFLSVPVAWLKQRMGTRHPTSVGFAALAVFLWLTGVPGDSRFPWANCDNRGPILYIIAVTGSGVMISLLNGVGMTEANHAIDEMELEQPGIFGPRGGHGRAVLISRMSWTLGSFLGPILSGVLTERAGYYEMSCALGEM</sequence>
<keyword evidence="2" id="KW-0813">Transport</keyword>
<dbReference type="InterPro" id="IPR050930">
    <property type="entry name" value="MFS_Vesicular_Transporter"/>
</dbReference>
<dbReference type="InterPro" id="IPR011701">
    <property type="entry name" value="MFS"/>
</dbReference>
<dbReference type="PANTHER" id="PTHR23506">
    <property type="entry name" value="GH10249P"/>
    <property type="match status" value="1"/>
</dbReference>
<dbReference type="Pfam" id="PF07690">
    <property type="entry name" value="MFS_1"/>
    <property type="match status" value="1"/>
</dbReference>
<feature type="transmembrane region" description="Helical" evidence="6">
    <location>
        <begin position="93"/>
        <end position="114"/>
    </location>
</feature>
<organism evidence="7 8">
    <name type="scientific">Penicillium capsulatum</name>
    <dbReference type="NCBI Taxonomy" id="69766"/>
    <lineage>
        <taxon>Eukaryota</taxon>
        <taxon>Fungi</taxon>
        <taxon>Dikarya</taxon>
        <taxon>Ascomycota</taxon>
        <taxon>Pezizomycotina</taxon>
        <taxon>Eurotiomycetes</taxon>
        <taxon>Eurotiomycetidae</taxon>
        <taxon>Eurotiales</taxon>
        <taxon>Aspergillaceae</taxon>
        <taxon>Penicillium</taxon>
    </lineage>
</organism>
<dbReference type="GO" id="GO:0022857">
    <property type="term" value="F:transmembrane transporter activity"/>
    <property type="evidence" value="ECO:0007669"/>
    <property type="project" value="InterPro"/>
</dbReference>
<evidence type="ECO:0000313" key="8">
    <source>
        <dbReference type="Proteomes" id="UP001146351"/>
    </source>
</evidence>
<dbReference type="SUPFAM" id="SSF103473">
    <property type="entry name" value="MFS general substrate transporter"/>
    <property type="match status" value="1"/>
</dbReference>
<evidence type="ECO:0000256" key="2">
    <source>
        <dbReference type="ARBA" id="ARBA00022448"/>
    </source>
</evidence>
<protein>
    <submittedName>
        <fullName evidence="7">Major facilitator superfamily domain general substrate transporter</fullName>
    </submittedName>
</protein>
<feature type="transmembrane region" description="Helical" evidence="6">
    <location>
        <begin position="204"/>
        <end position="224"/>
    </location>
</feature>
<feature type="transmembrane region" description="Helical" evidence="6">
    <location>
        <begin position="31"/>
        <end position="52"/>
    </location>
</feature>
<dbReference type="Gene3D" id="1.20.1250.20">
    <property type="entry name" value="MFS general substrate transporter like domains"/>
    <property type="match status" value="2"/>
</dbReference>
<proteinExistence type="predicted"/>
<keyword evidence="5 6" id="KW-0472">Membrane</keyword>
<dbReference type="AlphaFoldDB" id="A0A9W9LW82"/>
<accession>A0A9W9LW82</accession>
<reference evidence="7" key="2">
    <citation type="journal article" date="2023" name="IMA Fungus">
        <title>Comparative genomic study of the Penicillium genus elucidates a diverse pangenome and 15 lateral gene transfer events.</title>
        <authorList>
            <person name="Petersen C."/>
            <person name="Sorensen T."/>
            <person name="Nielsen M.R."/>
            <person name="Sondergaard T.E."/>
            <person name="Sorensen J.L."/>
            <person name="Fitzpatrick D.A."/>
            <person name="Frisvad J.C."/>
            <person name="Nielsen K.L."/>
        </authorList>
    </citation>
    <scope>NUCLEOTIDE SEQUENCE</scope>
    <source>
        <strain evidence="7">IBT 21917</strain>
    </source>
</reference>
<dbReference type="Proteomes" id="UP001146351">
    <property type="component" value="Unassembled WGS sequence"/>
</dbReference>
<evidence type="ECO:0000256" key="5">
    <source>
        <dbReference type="ARBA" id="ARBA00023136"/>
    </source>
</evidence>
<keyword evidence="8" id="KW-1185">Reference proteome</keyword>
<feature type="transmembrane region" description="Helical" evidence="6">
    <location>
        <begin position="167"/>
        <end position="184"/>
    </location>
</feature>
<dbReference type="InterPro" id="IPR036259">
    <property type="entry name" value="MFS_trans_sf"/>
</dbReference>
<name>A0A9W9LW82_9EURO</name>
<dbReference type="PANTHER" id="PTHR23506:SF35">
    <property type="entry name" value="MAJOR FACILITATOR SUPERFAMILY (MFS) PROFILE DOMAIN-CONTAINING PROTEIN-RELATED"/>
    <property type="match status" value="1"/>
</dbReference>
<evidence type="ECO:0000256" key="3">
    <source>
        <dbReference type="ARBA" id="ARBA00022692"/>
    </source>
</evidence>